<dbReference type="EMBL" id="QJKJ01013205">
    <property type="protein sequence ID" value="RDX66917.1"/>
    <property type="molecule type" value="Genomic_DNA"/>
</dbReference>
<dbReference type="Gene3D" id="3.30.420.10">
    <property type="entry name" value="Ribonuclease H-like superfamily/Ribonuclease H"/>
    <property type="match status" value="1"/>
</dbReference>
<dbReference type="GO" id="GO:0003676">
    <property type="term" value="F:nucleic acid binding"/>
    <property type="evidence" value="ECO:0007669"/>
    <property type="project" value="InterPro"/>
</dbReference>
<reference evidence="1" key="1">
    <citation type="submission" date="2018-05" db="EMBL/GenBank/DDBJ databases">
        <title>Draft genome of Mucuna pruriens seed.</title>
        <authorList>
            <person name="Nnadi N.E."/>
            <person name="Vos R."/>
            <person name="Hasami M.H."/>
            <person name="Devisetty U.K."/>
            <person name="Aguiy J.C."/>
        </authorList>
    </citation>
    <scope>NUCLEOTIDE SEQUENCE [LARGE SCALE GENOMIC DNA]</scope>
    <source>
        <strain evidence="1">JCA_2017</strain>
    </source>
</reference>
<proteinExistence type="predicted"/>
<accession>A0A371ELJ4</accession>
<organism evidence="1 2">
    <name type="scientific">Mucuna pruriens</name>
    <name type="common">Velvet bean</name>
    <name type="synonym">Dolichos pruriens</name>
    <dbReference type="NCBI Taxonomy" id="157652"/>
    <lineage>
        <taxon>Eukaryota</taxon>
        <taxon>Viridiplantae</taxon>
        <taxon>Streptophyta</taxon>
        <taxon>Embryophyta</taxon>
        <taxon>Tracheophyta</taxon>
        <taxon>Spermatophyta</taxon>
        <taxon>Magnoliopsida</taxon>
        <taxon>eudicotyledons</taxon>
        <taxon>Gunneridae</taxon>
        <taxon>Pentapetalae</taxon>
        <taxon>rosids</taxon>
        <taxon>fabids</taxon>
        <taxon>Fabales</taxon>
        <taxon>Fabaceae</taxon>
        <taxon>Papilionoideae</taxon>
        <taxon>50 kb inversion clade</taxon>
        <taxon>NPAAA clade</taxon>
        <taxon>indigoferoid/millettioid clade</taxon>
        <taxon>Phaseoleae</taxon>
        <taxon>Mucuna</taxon>
    </lineage>
</organism>
<dbReference type="PANTHER" id="PTHR45835">
    <property type="entry name" value="YALI0A06105P"/>
    <property type="match status" value="1"/>
</dbReference>
<comment type="caution">
    <text evidence="1">The sequence shown here is derived from an EMBL/GenBank/DDBJ whole genome shotgun (WGS) entry which is preliminary data.</text>
</comment>
<evidence type="ECO:0000313" key="1">
    <source>
        <dbReference type="EMBL" id="RDX66917.1"/>
    </source>
</evidence>
<keyword evidence="2" id="KW-1185">Reference proteome</keyword>
<dbReference type="AlphaFoldDB" id="A0A371ELJ4"/>
<sequence>MIQSLEDLLRACMLEFTYNNSYHTSIGMTPFKALCGRRYRTPLRWYQDGEHLIVRLERSNSLKPISLEPQPSHNVNITRAVSHLNEVQLPNGNITKAEISSIVYLNKSIMLTDLESHESRYDLQGKRYES</sequence>
<gene>
    <name evidence="1" type="ORF">CR513_54266</name>
</gene>
<feature type="non-terminal residue" evidence="1">
    <location>
        <position position="1"/>
    </location>
</feature>
<protein>
    <recommendedName>
        <fullName evidence="3">Integrase catalytic domain-containing protein</fullName>
    </recommendedName>
</protein>
<evidence type="ECO:0000313" key="2">
    <source>
        <dbReference type="Proteomes" id="UP000257109"/>
    </source>
</evidence>
<name>A0A371ELJ4_MUCPR</name>
<dbReference type="InterPro" id="IPR036397">
    <property type="entry name" value="RNaseH_sf"/>
</dbReference>
<dbReference type="OrthoDB" id="1909122at2759"/>
<dbReference type="PANTHER" id="PTHR45835:SF99">
    <property type="entry name" value="CHROMO DOMAIN-CONTAINING PROTEIN-RELATED"/>
    <property type="match status" value="1"/>
</dbReference>
<evidence type="ECO:0008006" key="3">
    <source>
        <dbReference type="Google" id="ProtNLM"/>
    </source>
</evidence>
<dbReference type="Proteomes" id="UP000257109">
    <property type="component" value="Unassembled WGS sequence"/>
</dbReference>